<comment type="caution">
    <text evidence="1">The sequence shown here is derived from an EMBL/GenBank/DDBJ whole genome shotgun (WGS) entry which is preliminary data.</text>
</comment>
<gene>
    <name evidence="1" type="ORF">H0A75_03250</name>
</gene>
<evidence type="ECO:0000313" key="1">
    <source>
        <dbReference type="EMBL" id="NYT46791.1"/>
    </source>
</evidence>
<evidence type="ECO:0000313" key="2">
    <source>
        <dbReference type="Proteomes" id="UP000537890"/>
    </source>
</evidence>
<accession>A0A7Z0SDB7</accession>
<dbReference type="Proteomes" id="UP000537890">
    <property type="component" value="Unassembled WGS sequence"/>
</dbReference>
<sequence>MRALRKTGYNQTYAAIELGKSRSWLKVKLSEDTQLREMFDDSRELVLDKAESQLEMLIDKGDFNAIKFALSTRGAGARLWNGYRGQKRYTQAYCQNPVHDDGRRVGTDIQGYAS</sequence>
<dbReference type="AlphaFoldDB" id="A0A7Z0SDB7"/>
<organism evidence="1 2">
    <name type="scientific">Candidatus Methanofishera endochildressiae</name>
    <dbReference type="NCBI Taxonomy" id="2738884"/>
    <lineage>
        <taxon>Bacteria</taxon>
        <taxon>Pseudomonadati</taxon>
        <taxon>Pseudomonadota</taxon>
        <taxon>Gammaproteobacteria</taxon>
        <taxon>Candidatus Methanofishera</taxon>
    </lineage>
</organism>
<dbReference type="EMBL" id="JACCHS010000040">
    <property type="protein sequence ID" value="NYT46791.1"/>
    <property type="molecule type" value="Genomic_DNA"/>
</dbReference>
<protein>
    <submittedName>
        <fullName evidence="1">Uncharacterized protein</fullName>
    </submittedName>
</protein>
<reference evidence="1 2" key="1">
    <citation type="submission" date="2020-05" db="EMBL/GenBank/DDBJ databases">
        <title>Horizontal transmission and recombination maintain forever young bacterial symbiont genomes.</title>
        <authorList>
            <person name="Russell S.L."/>
            <person name="Pepper-Tunick E."/>
            <person name="Svedberg J."/>
            <person name="Byrne A."/>
            <person name="Ruelas Castillo J."/>
            <person name="Vollmers C."/>
            <person name="Beinart R.A."/>
            <person name="Corbett-Detig R."/>
        </authorList>
    </citation>
    <scope>NUCLEOTIDE SEQUENCE [LARGE SCALE GENOMIC DNA]</scope>
    <source>
        <strain evidence="1">4727-3</strain>
    </source>
</reference>
<name>A0A7Z0SDB7_9GAMM</name>
<proteinExistence type="predicted"/>